<dbReference type="EMBL" id="WWVW01000006">
    <property type="protein sequence ID" value="MZL76533.1"/>
    <property type="molecule type" value="Genomic_DNA"/>
</dbReference>
<evidence type="ECO:0000256" key="7">
    <source>
        <dbReference type="ARBA" id="ARBA00023014"/>
    </source>
</evidence>
<evidence type="ECO:0000256" key="1">
    <source>
        <dbReference type="ARBA" id="ARBA00001966"/>
    </source>
</evidence>
<evidence type="ECO:0000256" key="3">
    <source>
        <dbReference type="ARBA" id="ARBA00013529"/>
    </source>
</evidence>
<evidence type="ECO:0000313" key="10">
    <source>
        <dbReference type="Proteomes" id="UP000452293"/>
    </source>
</evidence>
<protein>
    <recommendedName>
        <fullName evidence="3">Ferredoxin</fullName>
    </recommendedName>
</protein>
<evidence type="ECO:0000259" key="8">
    <source>
        <dbReference type="PROSITE" id="PS51379"/>
    </source>
</evidence>
<dbReference type="Gene3D" id="3.40.50.360">
    <property type="match status" value="1"/>
</dbReference>
<dbReference type="InterPro" id="IPR050157">
    <property type="entry name" value="PSI_iron-sulfur_center"/>
</dbReference>
<dbReference type="Pfam" id="PF13237">
    <property type="entry name" value="Fer4_10"/>
    <property type="match status" value="1"/>
</dbReference>
<dbReference type="InterPro" id="IPR017900">
    <property type="entry name" value="4Fe4S_Fe_S_CS"/>
</dbReference>
<dbReference type="RefSeq" id="WP_129974644.1">
    <property type="nucleotide sequence ID" value="NZ_WWVV01000005.1"/>
</dbReference>
<comment type="cofactor">
    <cofactor evidence="1">
        <name>[4Fe-4S] cluster</name>
        <dbReference type="ChEBI" id="CHEBI:49883"/>
    </cofactor>
</comment>
<evidence type="ECO:0000256" key="4">
    <source>
        <dbReference type="ARBA" id="ARBA00022485"/>
    </source>
</evidence>
<keyword evidence="10" id="KW-1185">Reference proteome</keyword>
<dbReference type="PROSITE" id="PS51379">
    <property type="entry name" value="4FE4S_FER_2"/>
    <property type="match status" value="2"/>
</dbReference>
<dbReference type="PANTHER" id="PTHR24960:SF79">
    <property type="entry name" value="PHOTOSYSTEM I IRON-SULFUR CENTER"/>
    <property type="match status" value="1"/>
</dbReference>
<dbReference type="Gene3D" id="3.30.70.20">
    <property type="match status" value="1"/>
</dbReference>
<evidence type="ECO:0000256" key="5">
    <source>
        <dbReference type="ARBA" id="ARBA00022723"/>
    </source>
</evidence>
<gene>
    <name evidence="9" type="ORF">GT718_03995</name>
</gene>
<dbReference type="NCBIfam" id="NF038196">
    <property type="entry name" value="ferrodoxin_EFR1"/>
    <property type="match status" value="1"/>
</dbReference>
<keyword evidence="6" id="KW-0408">Iron</keyword>
<proteinExistence type="predicted"/>
<organism evidence="9 10">
    <name type="scientific">Blautia massiliensis</name>
    <name type="common">ex Durand et al. 2017</name>
    <dbReference type="NCBI Taxonomy" id="1737424"/>
    <lineage>
        <taxon>Bacteria</taxon>
        <taxon>Bacillati</taxon>
        <taxon>Bacillota</taxon>
        <taxon>Clostridia</taxon>
        <taxon>Lachnospirales</taxon>
        <taxon>Lachnospiraceae</taxon>
        <taxon>Blautia</taxon>
    </lineage>
</organism>
<dbReference type="PANTHER" id="PTHR24960">
    <property type="entry name" value="PHOTOSYSTEM I IRON-SULFUR CENTER-RELATED"/>
    <property type="match status" value="1"/>
</dbReference>
<keyword evidence="5" id="KW-0479">Metal-binding</keyword>
<dbReference type="InterPro" id="IPR047964">
    <property type="entry name" value="EFR1-like"/>
</dbReference>
<dbReference type="Proteomes" id="UP000452293">
    <property type="component" value="Unassembled WGS sequence"/>
</dbReference>
<evidence type="ECO:0000256" key="2">
    <source>
        <dbReference type="ARBA" id="ARBA00003532"/>
    </source>
</evidence>
<evidence type="ECO:0000313" key="9">
    <source>
        <dbReference type="EMBL" id="MZL76533.1"/>
    </source>
</evidence>
<feature type="domain" description="4Fe-4S ferredoxin-type" evidence="8">
    <location>
        <begin position="182"/>
        <end position="211"/>
    </location>
</feature>
<feature type="domain" description="4Fe-4S ferredoxin-type" evidence="8">
    <location>
        <begin position="216"/>
        <end position="239"/>
    </location>
</feature>
<keyword evidence="7" id="KW-0411">Iron-sulfur</keyword>
<comment type="caution">
    <text evidence="9">The sequence shown here is derived from an EMBL/GenBank/DDBJ whole genome shotgun (WGS) entry which is preliminary data.</text>
</comment>
<sequence>MILYFSSTGNSKFVAEILKMDLQDTAVSLNHIFKNNLKLEFYTETPYVIVCPIYAWRLPRKIETFLKKAHFNGSQSIYIVATMGDSYGLADQYCKKIFLKRKMDYKGFAGILMPDNYMVSNKMLSKNEAISNIQSNLPYLHEISKHILNRSELEMKLSSKKNAWLLSSIANWGFNTFMRNSRSFKVDNTTCIQCQKCVRVCPTNNICMKNGRIHFKNECMFCLGCIHNCPVHAIDYKGKLKANGYYLCPPLTDLLK</sequence>
<dbReference type="SUPFAM" id="SSF52218">
    <property type="entry name" value="Flavoproteins"/>
    <property type="match status" value="1"/>
</dbReference>
<dbReference type="InterPro" id="IPR029039">
    <property type="entry name" value="Flavoprotein-like_sf"/>
</dbReference>
<accession>A0ABW9X2H3</accession>
<dbReference type="InterPro" id="IPR017896">
    <property type="entry name" value="4Fe4S_Fe-S-bd"/>
</dbReference>
<dbReference type="PROSITE" id="PS00198">
    <property type="entry name" value="4FE4S_FER_1"/>
    <property type="match status" value="2"/>
</dbReference>
<keyword evidence="4" id="KW-0004">4Fe-4S</keyword>
<evidence type="ECO:0000256" key="6">
    <source>
        <dbReference type="ARBA" id="ARBA00023004"/>
    </source>
</evidence>
<dbReference type="SUPFAM" id="SSF54862">
    <property type="entry name" value="4Fe-4S ferredoxins"/>
    <property type="match status" value="1"/>
</dbReference>
<name>A0ABW9X2H3_9FIRM</name>
<reference evidence="9 10" key="1">
    <citation type="journal article" date="2019" name="Nat. Med.">
        <title>A library of human gut bacterial isolates paired with longitudinal multiomics data enables mechanistic microbiome research.</title>
        <authorList>
            <person name="Poyet M."/>
            <person name="Groussin M."/>
            <person name="Gibbons S.M."/>
            <person name="Avila-Pacheco J."/>
            <person name="Jiang X."/>
            <person name="Kearney S.M."/>
            <person name="Perrotta A.R."/>
            <person name="Berdy B."/>
            <person name="Zhao S."/>
            <person name="Lieberman T.D."/>
            <person name="Swanson P.K."/>
            <person name="Smith M."/>
            <person name="Roesemann S."/>
            <person name="Alexander J.E."/>
            <person name="Rich S.A."/>
            <person name="Livny J."/>
            <person name="Vlamakis H."/>
            <person name="Clish C."/>
            <person name="Bullock K."/>
            <person name="Deik A."/>
            <person name="Scott J."/>
            <person name="Pierce K.A."/>
            <person name="Xavier R.J."/>
            <person name="Alm E.J."/>
        </authorList>
    </citation>
    <scope>NUCLEOTIDE SEQUENCE [LARGE SCALE GENOMIC DNA]</scope>
    <source>
        <strain evidence="9 10">BIOML-A1</strain>
    </source>
</reference>
<comment type="function">
    <text evidence="2">Ferredoxins are iron-sulfur proteins that transfer electrons in a wide variety of metabolic reactions.</text>
</comment>